<dbReference type="SUPFAM" id="SSF74650">
    <property type="entry name" value="Galactose mutarotase-like"/>
    <property type="match status" value="1"/>
</dbReference>
<evidence type="ECO:0000256" key="6">
    <source>
        <dbReference type="ARBA" id="ARBA00023295"/>
    </source>
</evidence>
<evidence type="ECO:0000259" key="9">
    <source>
        <dbReference type="SMART" id="SM01038"/>
    </source>
</evidence>
<dbReference type="InterPro" id="IPR036156">
    <property type="entry name" value="Beta-gal/glucu_dom_sf"/>
</dbReference>
<accession>J0XC89</accession>
<dbReference type="OrthoDB" id="9762066at2"/>
<dbReference type="Gene3D" id="2.60.120.260">
    <property type="entry name" value="Galactose-binding domain-like"/>
    <property type="match status" value="1"/>
</dbReference>
<dbReference type="GO" id="GO:0030246">
    <property type="term" value="F:carbohydrate binding"/>
    <property type="evidence" value="ECO:0007669"/>
    <property type="project" value="InterPro"/>
</dbReference>
<sequence length="1081" mass="119410">MTIVPRHYEDLETLHESTLPPRAYYLPASTAITPGPRARECSDRVHLLNGQWAFTYHPSIHDVTEPFWGRDVPLDGMDRVPVPSTWQHQGYDRHQYTNVRYPIPFDPPFVPQDNPCGVYLRDVEYAPDPDAPQTYLVLEGVDSCFYVWLNGQYVGYSQVSHATSEFDVTEVIEPGTNRLAILVLKWCDGTYLEDQDKFRTSGIFRDVYLLSRPRSALFDYVTTTALAPDAAAVTVRGSFRGGFTPTALRLHDAEGELVAESSLAPAEHDSGHTHGAVLRVPDPHPWTPEDPYLYTLTISTEHEVITDRVGLREVDVVDAVLRLNGRPLTLRGVNRHDSDPATGPVVDLEHMDRDLALMKRHNINAVRSSHYPNDPRFYQLCDEYGFVVMSEADNESHGTQSRFLADPSWDNQVEHWNEPIADNPAWTEATLDRVRSCVIRERNRPCIISWSAGNECGYGCTFETALAWMKRTDPTRVTHYESAYYRDSKRSYDYSNIDLYSRMYPSLEEVHGYLDSDPDKPFILVEYCHAMGNGPGDLEDYWEVILADEHACGGFVWEWCDHTVLAGRDETGREIHLYGGDHGETVHDANFCVDGLVASDRTPHAGLLELKNVQRPARVVDYDQERGLVTLRNDLDFTDLDQYVRLSYEVRCDGAVVESGPLELPGPVPPHSTVTLSCAPAVPDAGRCHLLITSRLRRQVPLLEPGHELGFDEIPLANADPRHRAVAKTLGPVTEALEAGADVAARPNGAVGCADLAGAVGAGSAADAADAGSAVGAGSAADAADAVRDGCETTLTGGDLTVVVDTRSGLPRSLRVGDRELLDRPMELNIWRAPTDNDRHIRRQWERAGYDRAGAQAYSTRIIRRRGAVAVHAEMSVSATALQPALRVRAVWTVTESGELAVNLRARKSEGFPCLPRFGLRLFLPSSMHQVAYYGLGPGESYIDKHRSCHHDEFRTTVAELHEGCIRPQESGSRADCDYVALTEGADDALELTAVGLRPFSFNVSAYTQEELTETAHDAELSPCGSTVLCLDGAMAGIGSASCGPELRPDYRVDEDALGLDLVLLPLISSPIPNSAHNEVN</sequence>
<evidence type="ECO:0000256" key="3">
    <source>
        <dbReference type="ARBA" id="ARBA00012756"/>
    </source>
</evidence>
<dbReference type="Pfam" id="PF02837">
    <property type="entry name" value="Glyco_hydro_2_N"/>
    <property type="match status" value="1"/>
</dbReference>
<dbReference type="GO" id="GO:0005990">
    <property type="term" value="P:lactose catabolic process"/>
    <property type="evidence" value="ECO:0007669"/>
    <property type="project" value="TreeGrafter"/>
</dbReference>
<dbReference type="PRINTS" id="PR00132">
    <property type="entry name" value="GLHYDRLASE2"/>
</dbReference>
<dbReference type="InterPro" id="IPR023230">
    <property type="entry name" value="Glyco_hydro_2_CS"/>
</dbReference>
<keyword evidence="5 8" id="KW-0378">Hydrolase</keyword>
<dbReference type="InterPro" id="IPR014718">
    <property type="entry name" value="GH-type_carb-bd"/>
</dbReference>
<dbReference type="PANTHER" id="PTHR46323:SF2">
    <property type="entry name" value="BETA-GALACTOSIDASE"/>
    <property type="match status" value="1"/>
</dbReference>
<keyword evidence="11" id="KW-1185">Reference proteome</keyword>
<dbReference type="InterPro" id="IPR006104">
    <property type="entry name" value="Glyco_hydro_2_N"/>
</dbReference>
<protein>
    <recommendedName>
        <fullName evidence="4 8">Beta-galactosidase</fullName>
        <ecNumber evidence="3 8">3.2.1.23</ecNumber>
    </recommendedName>
    <alternativeName>
        <fullName evidence="7 8">Lactase</fullName>
    </alternativeName>
</protein>
<dbReference type="Pfam" id="PF02929">
    <property type="entry name" value="Bgal_small_N"/>
    <property type="match status" value="1"/>
</dbReference>
<dbReference type="InterPro" id="IPR004199">
    <property type="entry name" value="B-gal_small/dom_5"/>
</dbReference>
<dbReference type="InterPro" id="IPR023232">
    <property type="entry name" value="Glyco_hydro_2_AS"/>
</dbReference>
<dbReference type="RefSeq" id="WP_008730857.1">
    <property type="nucleotide sequence ID" value="NZ_AKFT01000068.1"/>
</dbReference>
<dbReference type="AlphaFoldDB" id="J0XC89"/>
<dbReference type="InterPro" id="IPR050347">
    <property type="entry name" value="Bact_Beta-galactosidase"/>
</dbReference>
<dbReference type="Pfam" id="PF16353">
    <property type="entry name" value="LacZ_4"/>
    <property type="match status" value="1"/>
</dbReference>
<dbReference type="SUPFAM" id="SSF49303">
    <property type="entry name" value="beta-Galactosidase/glucuronidase domain"/>
    <property type="match status" value="2"/>
</dbReference>
<evidence type="ECO:0000256" key="5">
    <source>
        <dbReference type="ARBA" id="ARBA00022801"/>
    </source>
</evidence>
<dbReference type="Gene3D" id="2.70.98.10">
    <property type="match status" value="1"/>
</dbReference>
<dbReference type="InterPro" id="IPR006103">
    <property type="entry name" value="Glyco_hydro_2_cat"/>
</dbReference>
<comment type="similarity">
    <text evidence="2 8">Belongs to the glycosyl hydrolase 2 family.</text>
</comment>
<dbReference type="InterPro" id="IPR017853">
    <property type="entry name" value="GH"/>
</dbReference>
<dbReference type="InterPro" id="IPR008979">
    <property type="entry name" value="Galactose-bd-like_sf"/>
</dbReference>
<dbReference type="PANTHER" id="PTHR46323">
    <property type="entry name" value="BETA-GALACTOSIDASE"/>
    <property type="match status" value="1"/>
</dbReference>
<dbReference type="GO" id="GO:0004565">
    <property type="term" value="F:beta-galactosidase activity"/>
    <property type="evidence" value="ECO:0007669"/>
    <property type="project" value="UniProtKB-EC"/>
</dbReference>
<dbReference type="PROSITE" id="PS00719">
    <property type="entry name" value="GLYCOSYL_HYDROL_F2_1"/>
    <property type="match status" value="1"/>
</dbReference>
<dbReference type="InterPro" id="IPR013783">
    <property type="entry name" value="Ig-like_fold"/>
</dbReference>
<dbReference type="Gene3D" id="3.20.20.80">
    <property type="entry name" value="Glycosidases"/>
    <property type="match status" value="1"/>
</dbReference>
<dbReference type="InterPro" id="IPR006101">
    <property type="entry name" value="Glyco_hydro_2"/>
</dbReference>
<dbReference type="SUPFAM" id="SSF49785">
    <property type="entry name" value="Galactose-binding domain-like"/>
    <property type="match status" value="1"/>
</dbReference>
<keyword evidence="6 8" id="KW-0326">Glycosidase</keyword>
<dbReference type="Pfam" id="PF02836">
    <property type="entry name" value="Glyco_hydro_2_C"/>
    <property type="match status" value="1"/>
</dbReference>
<dbReference type="SUPFAM" id="SSF51445">
    <property type="entry name" value="(Trans)glycosidases"/>
    <property type="match status" value="1"/>
</dbReference>
<dbReference type="InterPro" id="IPR032312">
    <property type="entry name" value="LacZ_4"/>
</dbReference>
<evidence type="ECO:0000256" key="2">
    <source>
        <dbReference type="ARBA" id="ARBA00007401"/>
    </source>
</evidence>
<proteinExistence type="inferred from homology"/>
<dbReference type="Proteomes" id="UP000002941">
    <property type="component" value="Unassembled WGS sequence"/>
</dbReference>
<dbReference type="GO" id="GO:0009341">
    <property type="term" value="C:beta-galactosidase complex"/>
    <property type="evidence" value="ECO:0007669"/>
    <property type="project" value="InterPro"/>
</dbReference>
<evidence type="ECO:0000313" key="10">
    <source>
        <dbReference type="EMBL" id="EJF46296.1"/>
    </source>
</evidence>
<dbReference type="EMBL" id="AKFT01000068">
    <property type="protein sequence ID" value="EJF46296.1"/>
    <property type="molecule type" value="Genomic_DNA"/>
</dbReference>
<reference evidence="10 11" key="1">
    <citation type="submission" date="2012-05" db="EMBL/GenBank/DDBJ databases">
        <authorList>
            <person name="Harkins D.M."/>
            <person name="Madupu R."/>
            <person name="Durkin A.S."/>
            <person name="Torralba M."/>
            <person name="Methe B."/>
            <person name="Sutton G.G."/>
            <person name="Nelson K.E."/>
        </authorList>
    </citation>
    <scope>NUCLEOTIDE SEQUENCE [LARGE SCALE GENOMIC DNA]</scope>
    <source>
        <strain evidence="10 11">F0489</strain>
    </source>
</reference>
<gene>
    <name evidence="10" type="ORF">HMPREF1318_2418</name>
</gene>
<dbReference type="InterPro" id="IPR011013">
    <property type="entry name" value="Gal_mutarotase_sf_dom"/>
</dbReference>
<evidence type="ECO:0000313" key="11">
    <source>
        <dbReference type="Proteomes" id="UP000002941"/>
    </source>
</evidence>
<evidence type="ECO:0000256" key="8">
    <source>
        <dbReference type="RuleBase" id="RU361154"/>
    </source>
</evidence>
<dbReference type="InterPro" id="IPR006102">
    <property type="entry name" value="Ig-like_GH2"/>
</dbReference>
<comment type="catalytic activity">
    <reaction evidence="1 8">
        <text>Hydrolysis of terminal non-reducing beta-D-galactose residues in beta-D-galactosides.</text>
        <dbReference type="EC" id="3.2.1.23"/>
    </reaction>
</comment>
<dbReference type="EC" id="3.2.1.23" evidence="3 8"/>
<evidence type="ECO:0000256" key="1">
    <source>
        <dbReference type="ARBA" id="ARBA00001412"/>
    </source>
</evidence>
<dbReference type="Gene3D" id="2.60.40.10">
    <property type="entry name" value="Immunoglobulins"/>
    <property type="match status" value="2"/>
</dbReference>
<name>J0XC89_9ACTO</name>
<organism evidence="10 11">
    <name type="scientific">Actinomyces massiliensis F0489</name>
    <dbReference type="NCBI Taxonomy" id="1125718"/>
    <lineage>
        <taxon>Bacteria</taxon>
        <taxon>Bacillati</taxon>
        <taxon>Actinomycetota</taxon>
        <taxon>Actinomycetes</taxon>
        <taxon>Actinomycetales</taxon>
        <taxon>Actinomycetaceae</taxon>
        <taxon>Actinomyces</taxon>
    </lineage>
</organism>
<dbReference type="Pfam" id="PF00703">
    <property type="entry name" value="Glyco_hydro_2"/>
    <property type="match status" value="1"/>
</dbReference>
<evidence type="ECO:0000256" key="7">
    <source>
        <dbReference type="ARBA" id="ARBA00032230"/>
    </source>
</evidence>
<comment type="caution">
    <text evidence="10">The sequence shown here is derived from an EMBL/GenBank/DDBJ whole genome shotgun (WGS) entry which is preliminary data.</text>
</comment>
<dbReference type="SMART" id="SM01038">
    <property type="entry name" value="Bgal_small_N"/>
    <property type="match status" value="1"/>
</dbReference>
<dbReference type="PROSITE" id="PS00608">
    <property type="entry name" value="GLYCOSYL_HYDROL_F2_2"/>
    <property type="match status" value="1"/>
</dbReference>
<dbReference type="PATRIC" id="fig|1125718.3.peg.1011"/>
<evidence type="ECO:0000256" key="4">
    <source>
        <dbReference type="ARBA" id="ARBA00013303"/>
    </source>
</evidence>
<dbReference type="eggNOG" id="COG3250">
    <property type="taxonomic scope" value="Bacteria"/>
</dbReference>
<feature type="domain" description="Beta galactosidase small chain/" evidence="9">
    <location>
        <begin position="794"/>
        <end position="1065"/>
    </location>
</feature>